<dbReference type="Proteomes" id="UP000314294">
    <property type="component" value="Unassembled WGS sequence"/>
</dbReference>
<evidence type="ECO:0000313" key="2">
    <source>
        <dbReference type="EMBL" id="TNN34119.1"/>
    </source>
</evidence>
<organism evidence="2 3">
    <name type="scientific">Liparis tanakae</name>
    <name type="common">Tanaka's snailfish</name>
    <dbReference type="NCBI Taxonomy" id="230148"/>
    <lineage>
        <taxon>Eukaryota</taxon>
        <taxon>Metazoa</taxon>
        <taxon>Chordata</taxon>
        <taxon>Craniata</taxon>
        <taxon>Vertebrata</taxon>
        <taxon>Euteleostomi</taxon>
        <taxon>Actinopterygii</taxon>
        <taxon>Neopterygii</taxon>
        <taxon>Teleostei</taxon>
        <taxon>Neoteleostei</taxon>
        <taxon>Acanthomorphata</taxon>
        <taxon>Eupercaria</taxon>
        <taxon>Perciformes</taxon>
        <taxon>Cottioidei</taxon>
        <taxon>Cottales</taxon>
        <taxon>Liparidae</taxon>
        <taxon>Liparis</taxon>
    </lineage>
</organism>
<protein>
    <submittedName>
        <fullName evidence="2">Uncharacterized protein</fullName>
    </submittedName>
</protein>
<dbReference type="AlphaFoldDB" id="A0A4Z2EZ35"/>
<keyword evidence="3" id="KW-1185">Reference proteome</keyword>
<proteinExistence type="predicted"/>
<evidence type="ECO:0000313" key="3">
    <source>
        <dbReference type="Proteomes" id="UP000314294"/>
    </source>
</evidence>
<evidence type="ECO:0000256" key="1">
    <source>
        <dbReference type="SAM" id="MobiDB-lite"/>
    </source>
</evidence>
<comment type="caution">
    <text evidence="2">The sequence shown here is derived from an EMBL/GenBank/DDBJ whole genome shotgun (WGS) entry which is preliminary data.</text>
</comment>
<name>A0A4Z2EZ35_9TELE</name>
<feature type="region of interest" description="Disordered" evidence="1">
    <location>
        <begin position="35"/>
        <end position="69"/>
    </location>
</feature>
<accession>A0A4Z2EZ35</accession>
<reference evidence="2 3" key="1">
    <citation type="submission" date="2019-03" db="EMBL/GenBank/DDBJ databases">
        <title>First draft genome of Liparis tanakae, snailfish: a comprehensive survey of snailfish specific genes.</title>
        <authorList>
            <person name="Kim W."/>
            <person name="Song I."/>
            <person name="Jeong J.-H."/>
            <person name="Kim D."/>
            <person name="Kim S."/>
            <person name="Ryu S."/>
            <person name="Song J.Y."/>
            <person name="Lee S.K."/>
        </authorList>
    </citation>
    <scope>NUCLEOTIDE SEQUENCE [LARGE SCALE GENOMIC DNA]</scope>
    <source>
        <tissue evidence="2">Muscle</tissue>
    </source>
</reference>
<dbReference type="EMBL" id="SRLO01002037">
    <property type="protein sequence ID" value="TNN34119.1"/>
    <property type="molecule type" value="Genomic_DNA"/>
</dbReference>
<sequence length="96" mass="10853">MQAVEEEHYLANRWGFRLIPQIWKLVKVLRRGGMSKGKDGVVRGKEKRNEEKGPLPPGGRTPHAREAFDPVNIITESASVRETERCEEEGTLEGGR</sequence>
<feature type="compositionally biased region" description="Basic and acidic residues" evidence="1">
    <location>
        <begin position="36"/>
        <end position="53"/>
    </location>
</feature>
<gene>
    <name evidence="2" type="ORF">EYF80_055712</name>
</gene>